<sequence length="397" mass="45068">MKKLFNVLGMTSLSLSFISTTQACNLNKSEKTVDLSSISDENLILNPLANNKTSYENAAVETIKTLFSVELLPEIDFTDTCKLASKNEDGLITLTASRNSSKAKGMAHFIVKYSFPEDNKLSLENIKNNKIESNSSDKETIFQKAKDLIKDYCPKAIENNDYELSNYKEAIESSDGSLHVSALKTSKLLMGETDFVISSTSKPFINKDISDLKGDELILKPKTISKFDALQEAAMVIQYYIKSDIEVLPQIDIALNIWDEKNNFKAATKDSDGYAVIIGIYTSDLLITGMATFILKYNDNDLSQKSDPFDAEPGYEEVSSLINEDTLEASEKKLTEYDAWLERKYKGVKRNVDYEYVFVRRLFWDKRWTYYYNLVAKDDSKYLYGGKIINILYKNKS</sequence>
<evidence type="ECO:0000256" key="1">
    <source>
        <dbReference type="SAM" id="SignalP"/>
    </source>
</evidence>
<protein>
    <recommendedName>
        <fullName evidence="4">Lipoprotein</fullName>
    </recommendedName>
</protein>
<dbReference type="EMBL" id="CP017015">
    <property type="protein sequence ID" value="AOG60963.1"/>
    <property type="molecule type" value="Genomic_DNA"/>
</dbReference>
<dbReference type="OrthoDB" id="391377at2"/>
<evidence type="ECO:0008006" key="4">
    <source>
        <dbReference type="Google" id="ProtNLM"/>
    </source>
</evidence>
<accession>A0A1B3SM12</accession>
<evidence type="ECO:0000313" key="3">
    <source>
        <dbReference type="Proteomes" id="UP000094378"/>
    </source>
</evidence>
<dbReference type="InterPro" id="IPR007880">
    <property type="entry name" value="Spiralin"/>
</dbReference>
<name>A0A1B3SM12_9MOLU</name>
<dbReference type="Pfam" id="PF05215">
    <property type="entry name" value="Spiralin"/>
    <property type="match status" value="2"/>
</dbReference>
<reference evidence="2 3" key="1">
    <citation type="submission" date="2016-08" db="EMBL/GenBank/DDBJ databases">
        <title>Complete genome sequence of Spiroplasma helicoides TABS-2 (DSM 22551).</title>
        <authorList>
            <person name="Shen W.-Y."/>
            <person name="Lo W.-S."/>
            <person name="Lai Y.-C."/>
            <person name="Kuo C.-H."/>
        </authorList>
    </citation>
    <scope>NUCLEOTIDE SEQUENCE [LARGE SCALE GENOMIC DNA]</scope>
    <source>
        <strain evidence="2 3">TABS-2</strain>
    </source>
</reference>
<feature type="signal peptide" evidence="1">
    <location>
        <begin position="1"/>
        <end position="23"/>
    </location>
</feature>
<keyword evidence="1" id="KW-0732">Signal</keyword>
<feature type="chain" id="PRO_5008554059" description="Lipoprotein" evidence="1">
    <location>
        <begin position="24"/>
        <end position="397"/>
    </location>
</feature>
<evidence type="ECO:0000313" key="2">
    <source>
        <dbReference type="EMBL" id="AOG60963.1"/>
    </source>
</evidence>
<dbReference type="KEGG" id="shj:SHELI_v1c10160"/>
<dbReference type="Proteomes" id="UP000094378">
    <property type="component" value="Chromosome"/>
</dbReference>
<dbReference type="AlphaFoldDB" id="A0A1B3SM12"/>
<organism evidence="2 3">
    <name type="scientific">Spiroplasma helicoides</name>
    <dbReference type="NCBI Taxonomy" id="216938"/>
    <lineage>
        <taxon>Bacteria</taxon>
        <taxon>Bacillati</taxon>
        <taxon>Mycoplasmatota</taxon>
        <taxon>Mollicutes</taxon>
        <taxon>Entomoplasmatales</taxon>
        <taxon>Spiroplasmataceae</taxon>
        <taxon>Spiroplasma</taxon>
    </lineage>
</organism>
<keyword evidence="3" id="KW-1185">Reference proteome</keyword>
<proteinExistence type="predicted"/>
<dbReference type="GO" id="GO:0016020">
    <property type="term" value="C:membrane"/>
    <property type="evidence" value="ECO:0007669"/>
    <property type="project" value="InterPro"/>
</dbReference>
<dbReference type="PROSITE" id="PS51257">
    <property type="entry name" value="PROKAR_LIPOPROTEIN"/>
    <property type="match status" value="1"/>
</dbReference>
<dbReference type="RefSeq" id="WP_069117313.1">
    <property type="nucleotide sequence ID" value="NZ_CP017015.1"/>
</dbReference>
<gene>
    <name evidence="2" type="ORF">SHELI_v1c10160</name>
</gene>